<dbReference type="SMART" id="SM00852">
    <property type="entry name" value="MoCF_biosynth"/>
    <property type="match status" value="1"/>
</dbReference>
<dbReference type="Gene3D" id="3.40.980.10">
    <property type="entry name" value="MoaB/Mog-like domain"/>
    <property type="match status" value="1"/>
</dbReference>
<name>A0A7J3XWX6_9CREN</name>
<evidence type="ECO:0000313" key="2">
    <source>
        <dbReference type="EMBL" id="HHP67180.1"/>
    </source>
</evidence>
<dbReference type="EMBL" id="DRYK01000002">
    <property type="protein sequence ID" value="HHP67180.1"/>
    <property type="molecule type" value="Genomic_DNA"/>
</dbReference>
<dbReference type="InterPro" id="IPR001453">
    <property type="entry name" value="MoaB/Mog_dom"/>
</dbReference>
<organism evidence="2">
    <name type="scientific">Thermogladius calderae</name>
    <dbReference type="NCBI Taxonomy" id="1200300"/>
    <lineage>
        <taxon>Archaea</taxon>
        <taxon>Thermoproteota</taxon>
        <taxon>Thermoprotei</taxon>
        <taxon>Desulfurococcales</taxon>
        <taxon>Desulfurococcaceae</taxon>
        <taxon>Thermogladius</taxon>
    </lineage>
</organism>
<reference evidence="2" key="1">
    <citation type="journal article" date="2020" name="mSystems">
        <title>Genome- and Community-Level Interaction Insights into Carbon Utilization and Element Cycling Functions of Hydrothermarchaeota in Hydrothermal Sediment.</title>
        <authorList>
            <person name="Zhou Z."/>
            <person name="Liu Y."/>
            <person name="Xu W."/>
            <person name="Pan J."/>
            <person name="Luo Z.H."/>
            <person name="Li M."/>
        </authorList>
    </citation>
    <scope>NUCLEOTIDE SEQUENCE [LARGE SCALE GENOMIC DNA]</scope>
    <source>
        <strain evidence="2">SpSt-110</strain>
    </source>
</reference>
<gene>
    <name evidence="2" type="ORF">ENM60_00025</name>
</gene>
<evidence type="ECO:0000259" key="1">
    <source>
        <dbReference type="SMART" id="SM00852"/>
    </source>
</evidence>
<dbReference type="Pfam" id="PF00994">
    <property type="entry name" value="MoCF_biosynth"/>
    <property type="match status" value="1"/>
</dbReference>
<accession>A0A7J3XWX6</accession>
<dbReference type="InterPro" id="IPR036425">
    <property type="entry name" value="MoaB/Mog-like_dom_sf"/>
</dbReference>
<proteinExistence type="predicted"/>
<sequence>MKLLPVEEAVGRRLAMDYTIITPNRKGALKRRGEVLREEDVEAMKSNGHYYVYVLEEVEERDEEVFETEAALELAKSIVSGPLVIEAGEEGKALVKSSSDGLLIVNSKGLEAVNTSGILAVITRRNGSFIRVGELVAVVDVIPLKVSRRVLDDVISVAREHSPILALKPVLKTVVGILIVGTEIVEGLKKDVASEVVKKKIAEYGGVAGRVLYARDDEREIAGKTQELLRDSDAVIAVGGMSVDPTDRTHLAIRQVADEVVAYGIPMKPTTMSMVAYKDGKPLIGVSSGIIYFPDYNFLDVILPWVFSGVKVTREFIARLGEGGLSDYYLKRIAQRR</sequence>
<feature type="domain" description="MoaB/Mog" evidence="1">
    <location>
        <begin position="176"/>
        <end position="323"/>
    </location>
</feature>
<protein>
    <submittedName>
        <fullName evidence="2">Molybdopterin-binding protein</fullName>
    </submittedName>
</protein>
<dbReference type="AlphaFoldDB" id="A0A7J3XWX6"/>
<comment type="caution">
    <text evidence="2">The sequence shown here is derived from an EMBL/GenBank/DDBJ whole genome shotgun (WGS) entry which is preliminary data.</text>
</comment>
<dbReference type="SUPFAM" id="SSF53218">
    <property type="entry name" value="Molybdenum cofactor biosynthesis proteins"/>
    <property type="match status" value="1"/>
</dbReference>